<gene>
    <name evidence="2" type="ORF">GWI33_000573</name>
</gene>
<evidence type="ECO:0000256" key="1">
    <source>
        <dbReference type="SAM" id="MobiDB-lite"/>
    </source>
</evidence>
<evidence type="ECO:0000313" key="2">
    <source>
        <dbReference type="EMBL" id="KAF7283433.1"/>
    </source>
</evidence>
<keyword evidence="3" id="KW-1185">Reference proteome</keyword>
<dbReference type="Proteomes" id="UP000625711">
    <property type="component" value="Unassembled WGS sequence"/>
</dbReference>
<dbReference type="EMBL" id="JAACXV010000108">
    <property type="protein sequence ID" value="KAF7283433.1"/>
    <property type="molecule type" value="Genomic_DNA"/>
</dbReference>
<sequence>MHRGTGDGTPAALTHTTRLAPNGTEAGEYIWSSAETIYFFQILGTVMNEGTDLASIPPPPGISPPPLPPDDAPPLPLMPPTIPENTQNQNNAWSRINWNYCLNSYNAPYVHPFESWVYPYYNKIQPPLPPNDSRLMERG</sequence>
<evidence type="ECO:0000313" key="3">
    <source>
        <dbReference type="Proteomes" id="UP000625711"/>
    </source>
</evidence>
<proteinExistence type="predicted"/>
<comment type="caution">
    <text evidence="2">The sequence shown here is derived from an EMBL/GenBank/DDBJ whole genome shotgun (WGS) entry which is preliminary data.</text>
</comment>
<dbReference type="AlphaFoldDB" id="A0A834IT93"/>
<name>A0A834IT93_RHYFE</name>
<feature type="compositionally biased region" description="Pro residues" evidence="1">
    <location>
        <begin position="56"/>
        <end position="82"/>
    </location>
</feature>
<feature type="region of interest" description="Disordered" evidence="1">
    <location>
        <begin position="54"/>
        <end position="88"/>
    </location>
</feature>
<reference evidence="2" key="1">
    <citation type="submission" date="2020-08" db="EMBL/GenBank/DDBJ databases">
        <title>Genome sequencing and assembly of the red palm weevil Rhynchophorus ferrugineus.</title>
        <authorList>
            <person name="Dias G.B."/>
            <person name="Bergman C.M."/>
            <person name="Manee M."/>
        </authorList>
    </citation>
    <scope>NUCLEOTIDE SEQUENCE</scope>
    <source>
        <strain evidence="2">AA-2017</strain>
        <tissue evidence="2">Whole larva</tissue>
    </source>
</reference>
<accession>A0A834IT93</accession>
<organism evidence="2 3">
    <name type="scientific">Rhynchophorus ferrugineus</name>
    <name type="common">Red palm weevil</name>
    <name type="synonym">Curculio ferrugineus</name>
    <dbReference type="NCBI Taxonomy" id="354439"/>
    <lineage>
        <taxon>Eukaryota</taxon>
        <taxon>Metazoa</taxon>
        <taxon>Ecdysozoa</taxon>
        <taxon>Arthropoda</taxon>
        <taxon>Hexapoda</taxon>
        <taxon>Insecta</taxon>
        <taxon>Pterygota</taxon>
        <taxon>Neoptera</taxon>
        <taxon>Endopterygota</taxon>
        <taxon>Coleoptera</taxon>
        <taxon>Polyphaga</taxon>
        <taxon>Cucujiformia</taxon>
        <taxon>Curculionidae</taxon>
        <taxon>Dryophthorinae</taxon>
        <taxon>Rhynchophorus</taxon>
    </lineage>
</organism>
<protein>
    <submittedName>
        <fullName evidence="2">Uncharacterized protein</fullName>
    </submittedName>
</protein>